<dbReference type="EMBL" id="CAJVQC010109696">
    <property type="protein sequence ID" value="CAG8834640.1"/>
    <property type="molecule type" value="Genomic_DNA"/>
</dbReference>
<proteinExistence type="predicted"/>
<comment type="caution">
    <text evidence="1">The sequence shown here is derived from an EMBL/GenBank/DDBJ whole genome shotgun (WGS) entry which is preliminary data.</text>
</comment>
<dbReference type="Proteomes" id="UP000789920">
    <property type="component" value="Unassembled WGS sequence"/>
</dbReference>
<evidence type="ECO:0000313" key="2">
    <source>
        <dbReference type="Proteomes" id="UP000789920"/>
    </source>
</evidence>
<protein>
    <submittedName>
        <fullName evidence="1">19311_t:CDS:1</fullName>
    </submittedName>
</protein>
<evidence type="ECO:0000313" key="1">
    <source>
        <dbReference type="EMBL" id="CAG8834640.1"/>
    </source>
</evidence>
<keyword evidence="2" id="KW-1185">Reference proteome</keyword>
<accession>A0ACA9SBR1</accession>
<name>A0ACA9SBR1_9GLOM</name>
<gene>
    <name evidence="1" type="ORF">RPERSI_LOCUS29258</name>
</gene>
<sequence length="235" mass="26771">MDFSKLQIQNLVKRNDLTQKMLSVTNNVNNINDTVPQRIASERNREYTLIKNGDGLAGYTMVTNSAIKSNNLTGKGSGTIDEPVNLDESSDEKSIPDSENEWEEVDYVYSDVASNTTGHDGLQNGMELENESDDLLLNSNAYVYDDEPIESVMKRFNVLESKQPNLQNFDSLSDDQDSSKSYEPDSLDSLYAFWLSQMPSIFQNEYPDHDERIRRAIYELDDSDLEEQKALAIRR</sequence>
<reference evidence="1" key="1">
    <citation type="submission" date="2021-06" db="EMBL/GenBank/DDBJ databases">
        <authorList>
            <person name="Kallberg Y."/>
            <person name="Tangrot J."/>
            <person name="Rosling A."/>
        </authorList>
    </citation>
    <scope>NUCLEOTIDE SEQUENCE</scope>
    <source>
        <strain evidence="1">MA461A</strain>
    </source>
</reference>
<organism evidence="1 2">
    <name type="scientific">Racocetra persica</name>
    <dbReference type="NCBI Taxonomy" id="160502"/>
    <lineage>
        <taxon>Eukaryota</taxon>
        <taxon>Fungi</taxon>
        <taxon>Fungi incertae sedis</taxon>
        <taxon>Mucoromycota</taxon>
        <taxon>Glomeromycotina</taxon>
        <taxon>Glomeromycetes</taxon>
        <taxon>Diversisporales</taxon>
        <taxon>Gigasporaceae</taxon>
        <taxon>Racocetra</taxon>
    </lineage>
</organism>
<feature type="non-terminal residue" evidence="1">
    <location>
        <position position="235"/>
    </location>
</feature>